<dbReference type="CDD" id="cd01949">
    <property type="entry name" value="GGDEF"/>
    <property type="match status" value="1"/>
</dbReference>
<dbReference type="Pfam" id="PF00990">
    <property type="entry name" value="GGDEF"/>
    <property type="match status" value="1"/>
</dbReference>
<proteinExistence type="predicted"/>
<dbReference type="InterPro" id="IPR029787">
    <property type="entry name" value="Nucleotide_cyclase"/>
</dbReference>
<evidence type="ECO:0000259" key="3">
    <source>
        <dbReference type="PROSITE" id="PS50887"/>
    </source>
</evidence>
<evidence type="ECO:0000313" key="4">
    <source>
        <dbReference type="EMBL" id="ABM28182.1"/>
    </source>
</evidence>
<feature type="domain" description="GGDEF" evidence="3">
    <location>
        <begin position="167"/>
        <end position="322"/>
    </location>
</feature>
<reference evidence="5" key="1">
    <citation type="journal article" date="2009" name="Environ. Microbiol.">
        <title>Contribution of mobile genetic elements to Desulfovibrio vulgaris genome plasticity.</title>
        <authorList>
            <person name="Walker C.B."/>
            <person name="Stolyar S."/>
            <person name="Chivian D."/>
            <person name="Pinel N."/>
            <person name="Gabster J.A."/>
            <person name="Dehal P.S."/>
            <person name="He Z."/>
            <person name="Yang Z.K."/>
            <person name="Yen H.C."/>
            <person name="Zhou J."/>
            <person name="Wall J.D."/>
            <person name="Hazen T.C."/>
            <person name="Arkin A.P."/>
            <person name="Stahl D.A."/>
        </authorList>
    </citation>
    <scope>NUCLEOTIDE SEQUENCE [LARGE SCALE GENOMIC DNA]</scope>
    <source>
        <strain evidence="5">DP4</strain>
    </source>
</reference>
<name>A0A0H3A770_NITV4</name>
<dbReference type="PROSITE" id="PS50887">
    <property type="entry name" value="GGDEF"/>
    <property type="match status" value="1"/>
</dbReference>
<dbReference type="GO" id="GO:1902201">
    <property type="term" value="P:negative regulation of bacterial-type flagellum-dependent cell motility"/>
    <property type="evidence" value="ECO:0007669"/>
    <property type="project" value="TreeGrafter"/>
</dbReference>
<accession>A0A0H3A770</accession>
<dbReference type="GO" id="GO:0005886">
    <property type="term" value="C:plasma membrane"/>
    <property type="evidence" value="ECO:0007669"/>
    <property type="project" value="TreeGrafter"/>
</dbReference>
<dbReference type="EMBL" id="CP000527">
    <property type="protein sequence ID" value="ABM28182.1"/>
    <property type="molecule type" value="Genomic_DNA"/>
</dbReference>
<feature type="region of interest" description="Disordered" evidence="2">
    <location>
        <begin position="1"/>
        <end position="20"/>
    </location>
</feature>
<dbReference type="SMART" id="SM00267">
    <property type="entry name" value="GGDEF"/>
    <property type="match status" value="1"/>
</dbReference>
<dbReference type="RefSeq" id="WP_011792106.1">
    <property type="nucleotide sequence ID" value="NC_008751.1"/>
</dbReference>
<feature type="compositionally biased region" description="Acidic residues" evidence="2">
    <location>
        <begin position="349"/>
        <end position="360"/>
    </location>
</feature>
<dbReference type="Gene3D" id="3.40.50.2300">
    <property type="match status" value="1"/>
</dbReference>
<dbReference type="InterPro" id="IPR011006">
    <property type="entry name" value="CheY-like_superfamily"/>
</dbReference>
<dbReference type="GO" id="GO:0052621">
    <property type="term" value="F:diguanylate cyclase activity"/>
    <property type="evidence" value="ECO:0007669"/>
    <property type="project" value="UniProtKB-EC"/>
</dbReference>
<dbReference type="HOGENOM" id="CLU_000445_11_7_7"/>
<dbReference type="PANTHER" id="PTHR45138">
    <property type="entry name" value="REGULATORY COMPONENTS OF SENSORY TRANSDUCTION SYSTEM"/>
    <property type="match status" value="1"/>
</dbReference>
<dbReference type="AlphaFoldDB" id="A0A0H3A770"/>
<feature type="region of interest" description="Disordered" evidence="2">
    <location>
        <begin position="329"/>
        <end position="373"/>
    </location>
</feature>
<dbReference type="KEGG" id="dvl:Dvul_1162"/>
<organism evidence="4 5">
    <name type="scientific">Nitratidesulfovibrio vulgaris (strain DP4)</name>
    <name type="common">Desulfovibrio vulgaris</name>
    <dbReference type="NCBI Taxonomy" id="391774"/>
    <lineage>
        <taxon>Bacteria</taxon>
        <taxon>Pseudomonadati</taxon>
        <taxon>Thermodesulfobacteriota</taxon>
        <taxon>Desulfovibrionia</taxon>
        <taxon>Desulfovibrionales</taxon>
        <taxon>Desulfovibrionaceae</taxon>
        <taxon>Nitratidesulfovibrio</taxon>
    </lineage>
</organism>
<evidence type="ECO:0000256" key="2">
    <source>
        <dbReference type="SAM" id="MobiDB-lite"/>
    </source>
</evidence>
<dbReference type="Proteomes" id="UP000009173">
    <property type="component" value="Chromosome"/>
</dbReference>
<dbReference type="GO" id="GO:0043709">
    <property type="term" value="P:cell adhesion involved in single-species biofilm formation"/>
    <property type="evidence" value="ECO:0007669"/>
    <property type="project" value="TreeGrafter"/>
</dbReference>
<dbReference type="Gene3D" id="3.30.70.270">
    <property type="match status" value="1"/>
</dbReference>
<dbReference type="SUPFAM" id="SSF52172">
    <property type="entry name" value="CheY-like"/>
    <property type="match status" value="1"/>
</dbReference>
<sequence length="373" mass="40423">MDAMNASGVPRQSRPPREGMLLSSDEAFVETVTSLWPEDVMHWQVLRSGRAALDIMFVTPPDLLVVDMRLADLPGDAVLRILKSENVYRQICAVLCMDEATLHGGMDWATTEADDFVLLPATVVELRARLELAMLRATRTLDANPLTHLPGNTSILLDIQTRIDRGEDFGLGYADLDNFKAFNDKYGFSRGDEALMMTARIIVNTVRAVASGSSSFVGHVGGDDFVFMLPAALMESACRTIVSRFDAIVPSFYDDDDRARGCIVSTDRQGDVRTFPLMAISIAVVFNHEGCLQHAGEASHRAGQMKKKAKAMPGSSYALDRRCYGDVSSADGTAKGVPPTIPAQRDMYDDSDGMGDEVDGVDGGGNRHGGAHG</sequence>
<dbReference type="InterPro" id="IPR000160">
    <property type="entry name" value="GGDEF_dom"/>
</dbReference>
<feature type="compositionally biased region" description="Gly residues" evidence="2">
    <location>
        <begin position="361"/>
        <end position="373"/>
    </location>
</feature>
<evidence type="ECO:0000256" key="1">
    <source>
        <dbReference type="ARBA" id="ARBA00012528"/>
    </source>
</evidence>
<dbReference type="PANTHER" id="PTHR45138:SF25">
    <property type="entry name" value="GGDEF DOMAIN PROTEIN"/>
    <property type="match status" value="1"/>
</dbReference>
<dbReference type="NCBIfam" id="TIGR00254">
    <property type="entry name" value="GGDEF"/>
    <property type="match status" value="1"/>
</dbReference>
<dbReference type="InterPro" id="IPR050469">
    <property type="entry name" value="Diguanylate_Cyclase"/>
</dbReference>
<protein>
    <recommendedName>
        <fullName evidence="1">diguanylate cyclase</fullName>
        <ecNumber evidence="1">2.7.7.65</ecNumber>
    </recommendedName>
</protein>
<dbReference type="SUPFAM" id="SSF55073">
    <property type="entry name" value="Nucleotide cyclase"/>
    <property type="match status" value="1"/>
</dbReference>
<gene>
    <name evidence="4" type="ordered locus">Dvul_1162</name>
</gene>
<dbReference type="EC" id="2.7.7.65" evidence="1"/>
<dbReference type="InterPro" id="IPR043128">
    <property type="entry name" value="Rev_trsase/Diguanyl_cyclase"/>
</dbReference>
<evidence type="ECO:0000313" key="5">
    <source>
        <dbReference type="Proteomes" id="UP000009173"/>
    </source>
</evidence>